<feature type="binding site" evidence="9">
    <location>
        <position position="246"/>
    </location>
    <ligand>
        <name>Zn(2+)</name>
        <dbReference type="ChEBI" id="CHEBI:29105"/>
    </ligand>
</feature>
<dbReference type="Gene3D" id="1.20.120.1910">
    <property type="entry name" value="Cysteine-tRNA ligase, C-terminal anti-codon recognition domain"/>
    <property type="match status" value="1"/>
</dbReference>
<sequence length="458" mass="53308">MLKIYNTLTRKKEEFKSIKKNEIGLYTCGPTVYNFAHIGNLRTYIFEDILNRVLLYNHYKVKHVMNITDVGHLTGDQDMGEDKLEKGAKKENKTVWEIVEFYTKAFKDDLKLLNILEPHIWCKATDYIKEQIDLIKILEKKGYTYKTSDGIYYDTSKFKDYNKLSHLDLETLQEGARVEKNEEKKNPTDFALWKFSPKDSKRQMEWNSTWGIGFPGWHIECSAMSLKLLGDQLDIHCGGMDHINIHHTNEIAQSEVATGKKFFNYWIHGAFLNIAEGKKMAKSKENFLTLENAFIKQNINPLVYRFSVLQTHYRKPMEYSQNGAENAQNGLEHLYNQIKKLGKDIGDIDHNFKEKFLKAVNNDLNMPQALSVVQELLKSDIANQDKLKTILDFDKVLGLNLGKIKINKIPKEILDLVSQREKARKKKNWQKSDEIRQEIEKLGYQVEDTKQGSKINSI</sequence>
<dbReference type="InterPro" id="IPR009080">
    <property type="entry name" value="tRNAsynth_Ia_anticodon-bd"/>
</dbReference>
<feature type="binding site" evidence="9">
    <location>
        <position position="282"/>
    </location>
    <ligand>
        <name>ATP</name>
        <dbReference type="ChEBI" id="CHEBI:30616"/>
    </ligand>
</feature>
<keyword evidence="4 9" id="KW-0547">Nucleotide-binding</keyword>
<organism evidence="12 13">
    <name type="scientific">Candidatus Kuenenbacteria bacterium HGW-Kuenenbacteria-1</name>
    <dbReference type="NCBI Taxonomy" id="2013812"/>
    <lineage>
        <taxon>Bacteria</taxon>
        <taxon>Candidatus Kueneniibacteriota</taxon>
    </lineage>
</organism>
<evidence type="ECO:0000256" key="7">
    <source>
        <dbReference type="ARBA" id="ARBA00022917"/>
    </source>
</evidence>
<protein>
    <recommendedName>
        <fullName evidence="9">Cysteine--tRNA ligase</fullName>
        <ecNumber evidence="9">6.1.1.16</ecNumber>
    </recommendedName>
    <alternativeName>
        <fullName evidence="9">Cysteinyl-tRNA synthetase</fullName>
        <shortName evidence="9">CysRS</shortName>
    </alternativeName>
</protein>
<keyword evidence="2 9" id="KW-0436">Ligase</keyword>
<feature type="short sequence motif" description="'HIGH' region" evidence="9">
    <location>
        <begin position="30"/>
        <end position="40"/>
    </location>
</feature>
<dbReference type="SUPFAM" id="SSF52374">
    <property type="entry name" value="Nucleotidylyl transferase"/>
    <property type="match status" value="1"/>
</dbReference>
<evidence type="ECO:0000256" key="6">
    <source>
        <dbReference type="ARBA" id="ARBA00022840"/>
    </source>
</evidence>
<gene>
    <name evidence="9" type="primary">cysS</name>
    <name evidence="12" type="ORF">CVV26_00110</name>
</gene>
<keyword evidence="5 9" id="KW-0862">Zinc</keyword>
<feature type="domain" description="Cysteinyl-tRNA ligase anticodon binding" evidence="11">
    <location>
        <begin position="409"/>
        <end position="451"/>
    </location>
</feature>
<evidence type="ECO:0000313" key="12">
    <source>
        <dbReference type="EMBL" id="PKL72661.1"/>
    </source>
</evidence>
<reference evidence="12 13" key="1">
    <citation type="journal article" date="2017" name="ISME J.">
        <title>Potential for microbial H2 and metal transformations associated with novel bacteria and archaea in deep terrestrial subsurface sediments.</title>
        <authorList>
            <person name="Hernsdorf A.W."/>
            <person name="Amano Y."/>
            <person name="Miyakawa K."/>
            <person name="Ise K."/>
            <person name="Suzuki Y."/>
            <person name="Anantharaman K."/>
            <person name="Probst A."/>
            <person name="Burstein D."/>
            <person name="Thomas B.C."/>
            <person name="Banfield J.F."/>
        </authorList>
    </citation>
    <scope>NUCLEOTIDE SEQUENCE [LARGE SCALE GENOMIC DNA]</scope>
    <source>
        <strain evidence="12">HGW-Kuenenbacteria-1</strain>
    </source>
</reference>
<dbReference type="GO" id="GO:0005524">
    <property type="term" value="F:ATP binding"/>
    <property type="evidence" value="ECO:0007669"/>
    <property type="project" value="UniProtKB-UniRule"/>
</dbReference>
<dbReference type="GO" id="GO:0005829">
    <property type="term" value="C:cytosol"/>
    <property type="evidence" value="ECO:0007669"/>
    <property type="project" value="TreeGrafter"/>
</dbReference>
<comment type="catalytic activity">
    <reaction evidence="9">
        <text>tRNA(Cys) + L-cysteine + ATP = L-cysteinyl-tRNA(Cys) + AMP + diphosphate</text>
        <dbReference type="Rhea" id="RHEA:17773"/>
        <dbReference type="Rhea" id="RHEA-COMP:9661"/>
        <dbReference type="Rhea" id="RHEA-COMP:9679"/>
        <dbReference type="ChEBI" id="CHEBI:30616"/>
        <dbReference type="ChEBI" id="CHEBI:33019"/>
        <dbReference type="ChEBI" id="CHEBI:35235"/>
        <dbReference type="ChEBI" id="CHEBI:78442"/>
        <dbReference type="ChEBI" id="CHEBI:78517"/>
        <dbReference type="ChEBI" id="CHEBI:456215"/>
        <dbReference type="EC" id="6.1.1.16"/>
    </reaction>
</comment>
<comment type="subcellular location">
    <subcellularLocation>
        <location evidence="9">Cytoplasm</location>
    </subcellularLocation>
</comment>
<evidence type="ECO:0000256" key="1">
    <source>
        <dbReference type="ARBA" id="ARBA00011245"/>
    </source>
</evidence>
<dbReference type="Pfam" id="PF23493">
    <property type="entry name" value="CysS_C"/>
    <property type="match status" value="1"/>
</dbReference>
<evidence type="ECO:0000313" key="13">
    <source>
        <dbReference type="Proteomes" id="UP000233414"/>
    </source>
</evidence>
<keyword evidence="9" id="KW-0963">Cytoplasm</keyword>
<dbReference type="HAMAP" id="MF_00041">
    <property type="entry name" value="Cys_tRNA_synth"/>
    <property type="match status" value="1"/>
</dbReference>
<evidence type="ECO:0000256" key="8">
    <source>
        <dbReference type="ARBA" id="ARBA00023146"/>
    </source>
</evidence>
<evidence type="ECO:0000259" key="10">
    <source>
        <dbReference type="Pfam" id="PF01406"/>
    </source>
</evidence>
<feature type="binding site" evidence="9">
    <location>
        <position position="28"/>
    </location>
    <ligand>
        <name>Zn(2+)</name>
        <dbReference type="ChEBI" id="CHEBI:29105"/>
    </ligand>
</feature>
<dbReference type="Proteomes" id="UP000233414">
    <property type="component" value="Unassembled WGS sequence"/>
</dbReference>
<evidence type="ECO:0000256" key="9">
    <source>
        <dbReference type="HAMAP-Rule" id="MF_00041"/>
    </source>
</evidence>
<dbReference type="InterPro" id="IPR056411">
    <property type="entry name" value="CysS_C"/>
</dbReference>
<feature type="binding site" evidence="9">
    <location>
        <position position="221"/>
    </location>
    <ligand>
        <name>Zn(2+)</name>
        <dbReference type="ChEBI" id="CHEBI:29105"/>
    </ligand>
</feature>
<dbReference type="Pfam" id="PF01406">
    <property type="entry name" value="tRNA-synt_1e"/>
    <property type="match status" value="1"/>
</dbReference>
<dbReference type="PANTHER" id="PTHR10890">
    <property type="entry name" value="CYSTEINYL-TRNA SYNTHETASE"/>
    <property type="match status" value="1"/>
</dbReference>
<comment type="similarity">
    <text evidence="9">Belongs to the class-I aminoacyl-tRNA synthetase family.</text>
</comment>
<accession>A0A2N1UP32</accession>
<feature type="short sequence motif" description="'KMSKS' region" evidence="9">
    <location>
        <begin position="279"/>
        <end position="283"/>
    </location>
</feature>
<name>A0A2N1UP32_9BACT</name>
<keyword evidence="3 9" id="KW-0479">Metal-binding</keyword>
<dbReference type="CDD" id="cd00672">
    <property type="entry name" value="CysRS_core"/>
    <property type="match status" value="1"/>
</dbReference>
<dbReference type="AlphaFoldDB" id="A0A2N1UP32"/>
<dbReference type="Gene3D" id="3.40.50.620">
    <property type="entry name" value="HUPs"/>
    <property type="match status" value="1"/>
</dbReference>
<dbReference type="PANTHER" id="PTHR10890:SF3">
    <property type="entry name" value="CYSTEINE--TRNA LIGASE, CYTOPLASMIC"/>
    <property type="match status" value="1"/>
</dbReference>
<dbReference type="InterPro" id="IPR014729">
    <property type="entry name" value="Rossmann-like_a/b/a_fold"/>
</dbReference>
<dbReference type="InterPro" id="IPR024909">
    <property type="entry name" value="Cys-tRNA/MSH_ligase"/>
</dbReference>
<dbReference type="SUPFAM" id="SSF47323">
    <property type="entry name" value="Anticodon-binding domain of a subclass of class I aminoacyl-tRNA synthetases"/>
    <property type="match status" value="1"/>
</dbReference>
<comment type="subunit">
    <text evidence="1 9">Monomer.</text>
</comment>
<feature type="domain" description="tRNA synthetases class I catalytic" evidence="10">
    <location>
        <begin position="15"/>
        <end position="328"/>
    </location>
</feature>
<dbReference type="EMBL" id="PGYQ01000001">
    <property type="protein sequence ID" value="PKL72661.1"/>
    <property type="molecule type" value="Genomic_DNA"/>
</dbReference>
<keyword evidence="8 9" id="KW-0030">Aminoacyl-tRNA synthetase</keyword>
<dbReference type="PRINTS" id="PR00983">
    <property type="entry name" value="TRNASYNTHCYS"/>
</dbReference>
<evidence type="ECO:0000256" key="4">
    <source>
        <dbReference type="ARBA" id="ARBA00022741"/>
    </source>
</evidence>
<evidence type="ECO:0000259" key="11">
    <source>
        <dbReference type="Pfam" id="PF23493"/>
    </source>
</evidence>
<evidence type="ECO:0000256" key="2">
    <source>
        <dbReference type="ARBA" id="ARBA00022598"/>
    </source>
</evidence>
<dbReference type="NCBIfam" id="TIGR00435">
    <property type="entry name" value="cysS"/>
    <property type="match status" value="1"/>
</dbReference>
<evidence type="ECO:0000256" key="3">
    <source>
        <dbReference type="ARBA" id="ARBA00022723"/>
    </source>
</evidence>
<comment type="caution">
    <text evidence="12">The sequence shown here is derived from an EMBL/GenBank/DDBJ whole genome shotgun (WGS) entry which is preliminary data.</text>
</comment>
<feature type="binding site" evidence="9">
    <location>
        <position position="250"/>
    </location>
    <ligand>
        <name>Zn(2+)</name>
        <dbReference type="ChEBI" id="CHEBI:29105"/>
    </ligand>
</feature>
<dbReference type="GO" id="GO:0006423">
    <property type="term" value="P:cysteinyl-tRNA aminoacylation"/>
    <property type="evidence" value="ECO:0007669"/>
    <property type="project" value="UniProtKB-UniRule"/>
</dbReference>
<keyword evidence="6 9" id="KW-0067">ATP-binding</keyword>
<keyword evidence="7 9" id="KW-0648">Protein biosynthesis</keyword>
<evidence type="ECO:0000256" key="5">
    <source>
        <dbReference type="ARBA" id="ARBA00022833"/>
    </source>
</evidence>
<dbReference type="InterPro" id="IPR032678">
    <property type="entry name" value="tRNA-synt_1_cat_dom"/>
</dbReference>
<dbReference type="EC" id="6.1.1.16" evidence="9"/>
<dbReference type="GO" id="GO:0008270">
    <property type="term" value="F:zinc ion binding"/>
    <property type="evidence" value="ECO:0007669"/>
    <property type="project" value="UniProtKB-UniRule"/>
</dbReference>
<dbReference type="InterPro" id="IPR015803">
    <property type="entry name" value="Cys-tRNA-ligase"/>
</dbReference>
<proteinExistence type="inferred from homology"/>
<dbReference type="GO" id="GO:0004817">
    <property type="term" value="F:cysteine-tRNA ligase activity"/>
    <property type="evidence" value="ECO:0007669"/>
    <property type="project" value="UniProtKB-UniRule"/>
</dbReference>
<comment type="cofactor">
    <cofactor evidence="9">
        <name>Zn(2+)</name>
        <dbReference type="ChEBI" id="CHEBI:29105"/>
    </cofactor>
    <text evidence="9">Binds 1 zinc ion per subunit.</text>
</comment>